<name>A0ABY4X596_9SPHN</name>
<evidence type="ECO:0000313" key="2">
    <source>
        <dbReference type="Proteomes" id="UP001056937"/>
    </source>
</evidence>
<protein>
    <recommendedName>
        <fullName evidence="3">ABM domain-containing protein</fullName>
    </recommendedName>
</protein>
<reference evidence="1" key="1">
    <citation type="journal article" date="2022" name="Toxins">
        <title>Genomic Analysis of Sphingopyxis sp. USTB-05 for Biodegrading Cyanobacterial Hepatotoxins.</title>
        <authorList>
            <person name="Liu C."/>
            <person name="Xu Q."/>
            <person name="Zhao Z."/>
            <person name="Zhang H."/>
            <person name="Liu X."/>
            <person name="Yin C."/>
            <person name="Liu Y."/>
            <person name="Yan H."/>
        </authorList>
    </citation>
    <scope>NUCLEOTIDE SEQUENCE</scope>
    <source>
        <strain evidence="1">NBD5</strain>
    </source>
</reference>
<accession>A0ABY4X596</accession>
<sequence>MGDMVIVAYRPKPGKEEALLALTRAHVPELRRLGLATDRAALAKRSKEGIILEVFEWREGAIDAAHSNPDVLAMWERYAAVCDYVPLQTLPEARDMFAQFEPLELG</sequence>
<proteinExistence type="predicted"/>
<organism evidence="1 2">
    <name type="scientific">Sphingomonas morindae</name>
    <dbReference type="NCBI Taxonomy" id="1541170"/>
    <lineage>
        <taxon>Bacteria</taxon>
        <taxon>Pseudomonadati</taxon>
        <taxon>Pseudomonadota</taxon>
        <taxon>Alphaproteobacteria</taxon>
        <taxon>Sphingomonadales</taxon>
        <taxon>Sphingomonadaceae</taxon>
        <taxon>Sphingomonas</taxon>
    </lineage>
</organism>
<dbReference type="EMBL" id="CP084930">
    <property type="protein sequence ID" value="USI72073.1"/>
    <property type="molecule type" value="Genomic_DNA"/>
</dbReference>
<gene>
    <name evidence="1" type="ORF">LHA26_12250</name>
</gene>
<dbReference type="RefSeq" id="WP_252165882.1">
    <property type="nucleotide sequence ID" value="NZ_CP084930.1"/>
</dbReference>
<dbReference type="Proteomes" id="UP001056937">
    <property type="component" value="Chromosome 1"/>
</dbReference>
<keyword evidence="2" id="KW-1185">Reference proteome</keyword>
<evidence type="ECO:0008006" key="3">
    <source>
        <dbReference type="Google" id="ProtNLM"/>
    </source>
</evidence>
<evidence type="ECO:0000313" key="1">
    <source>
        <dbReference type="EMBL" id="USI72073.1"/>
    </source>
</evidence>